<dbReference type="InterPro" id="IPR013976">
    <property type="entry name" value="HDOD"/>
</dbReference>
<dbReference type="SUPFAM" id="SSF109604">
    <property type="entry name" value="HD-domain/PDEase-like"/>
    <property type="match status" value="1"/>
</dbReference>
<dbReference type="Pfam" id="PF08668">
    <property type="entry name" value="HDOD"/>
    <property type="match status" value="1"/>
</dbReference>
<dbReference type="PANTHER" id="PTHR33525">
    <property type="match status" value="1"/>
</dbReference>
<dbReference type="STRING" id="166486.ERS852572_02602"/>
<feature type="domain" description="HDOD" evidence="1">
    <location>
        <begin position="204"/>
        <end position="389"/>
    </location>
</feature>
<evidence type="ECO:0000259" key="1">
    <source>
        <dbReference type="PROSITE" id="PS51833"/>
    </source>
</evidence>
<evidence type="ECO:0000313" key="2">
    <source>
        <dbReference type="EMBL" id="CUN22325.1"/>
    </source>
</evidence>
<dbReference type="AlphaFoldDB" id="A0A173V849"/>
<organism evidence="2 3">
    <name type="scientific">Roseburia intestinalis</name>
    <dbReference type="NCBI Taxonomy" id="166486"/>
    <lineage>
        <taxon>Bacteria</taxon>
        <taxon>Bacillati</taxon>
        <taxon>Bacillota</taxon>
        <taxon>Clostridia</taxon>
        <taxon>Lachnospirales</taxon>
        <taxon>Lachnospiraceae</taxon>
        <taxon>Roseburia</taxon>
    </lineage>
</organism>
<name>A0A173V849_9FIRM</name>
<evidence type="ECO:0000313" key="3">
    <source>
        <dbReference type="Proteomes" id="UP000095350"/>
    </source>
</evidence>
<proteinExistence type="predicted"/>
<sequence length="411" mass="46478">MLVTLIPLFDENIKVSAYSLYTQKANFLLHPNLLGSGSNDGAAQIEGFELILNMGLETLSPAKEIFVPVNEISIFSDIPSQCGLPHEFFVLLLKGNIPCTPMYIDRVKALKKMGYRFAIRKLPVSSYEAYHDLLVLMDYVMLDCEEIDISKARIYFNKVYPNIRLCASNITKTETFDAICQDKSCTLYEGSFYRLPVTKGNHDVAPLKINYIELMNLVNTEDFDLTKAADIIGHDTALVISLLRMVNHMAVNSEITSIRHAAAMLGQKELKRWINTAVVNQLCSDKPNELTRLSLLRAKFAENLAPAFELGGKASELFLTGLFSVLDIILDKPMEEALSLVKVSRDIEDALIRQSGIFAEPLYFIKQYEAGNWSEVSRLMILENLDTQTVYDAYISALKWYRDLFSDTYKK</sequence>
<protein>
    <submittedName>
        <fullName evidence="2">HDOD domain</fullName>
    </submittedName>
</protein>
<gene>
    <name evidence="2" type="ORF">ERS852572_02602</name>
</gene>
<dbReference type="EMBL" id="CYXZ01000020">
    <property type="protein sequence ID" value="CUN22325.1"/>
    <property type="molecule type" value="Genomic_DNA"/>
</dbReference>
<reference evidence="2 3" key="1">
    <citation type="submission" date="2015-09" db="EMBL/GenBank/DDBJ databases">
        <authorList>
            <consortium name="Pathogen Informatics"/>
        </authorList>
    </citation>
    <scope>NUCLEOTIDE SEQUENCE [LARGE SCALE GENOMIC DNA]</scope>
    <source>
        <strain evidence="2 3">2789STDY5834960</strain>
    </source>
</reference>
<dbReference type="RefSeq" id="WP_055195009.1">
    <property type="nucleotide sequence ID" value="NZ_CABIYH010000020.1"/>
</dbReference>
<dbReference type="OrthoDB" id="9804751at2"/>
<dbReference type="InterPro" id="IPR052340">
    <property type="entry name" value="RNase_Y/CdgJ"/>
</dbReference>
<dbReference type="InterPro" id="IPR014408">
    <property type="entry name" value="dGMP_Pdiesterase_EAL/HD-GYP"/>
</dbReference>
<dbReference type="Proteomes" id="UP000095350">
    <property type="component" value="Unassembled WGS sequence"/>
</dbReference>
<accession>A0A173V849</accession>
<dbReference type="PROSITE" id="PS51833">
    <property type="entry name" value="HDOD"/>
    <property type="match status" value="1"/>
</dbReference>
<dbReference type="PaxDb" id="166486-ERS852572_02602"/>
<dbReference type="PIRSF" id="PIRSF003180">
    <property type="entry name" value="DiGMPpdiest_YuxH"/>
    <property type="match status" value="1"/>
</dbReference>
<dbReference type="PANTHER" id="PTHR33525:SF4">
    <property type="entry name" value="CYCLIC DI-GMP PHOSPHODIESTERASE CDGJ"/>
    <property type="match status" value="1"/>
</dbReference>
<dbReference type="Gene3D" id="1.10.3210.10">
    <property type="entry name" value="Hypothetical protein af1432"/>
    <property type="match status" value="1"/>
</dbReference>